<feature type="active site" description="Proton donor" evidence="2">
    <location>
        <position position="27"/>
    </location>
</feature>
<protein>
    <submittedName>
        <fullName evidence="6">Phosphoglycolate phosphatase 2</fullName>
    </submittedName>
</protein>
<dbReference type="GO" id="GO:0046872">
    <property type="term" value="F:metal ion binding"/>
    <property type="evidence" value="ECO:0007669"/>
    <property type="project" value="UniProtKB-KW"/>
</dbReference>
<feature type="binding site" evidence="4">
    <location>
        <position position="248"/>
    </location>
    <ligand>
        <name>Mg(2+)</name>
        <dbReference type="ChEBI" id="CHEBI:18420"/>
    </ligand>
</feature>
<dbReference type="GeneID" id="115627126"/>
<dbReference type="NCBIfam" id="TIGR01460">
    <property type="entry name" value="HAD-SF-IIA"/>
    <property type="match status" value="1"/>
</dbReference>
<keyword evidence="1" id="KW-0378">Hydrolase</keyword>
<comment type="similarity">
    <text evidence="1">Belongs to the HAD-like hydrolase superfamily.</text>
</comment>
<name>A0A6J2TUH3_DROLE</name>
<keyword evidence="5" id="KW-1185">Reference proteome</keyword>
<dbReference type="OrthoDB" id="413953at2759"/>
<comment type="cofactor">
    <cofactor evidence="4">
        <name>Mg(2+)</name>
        <dbReference type="ChEBI" id="CHEBI:18420"/>
    </cofactor>
    <text evidence="4">Divalent metal ions. Mg(2+) is the most effective.</text>
</comment>
<dbReference type="AlphaFoldDB" id="A0A6J2TUH3"/>
<feature type="binding site" evidence="4">
    <location>
        <position position="29"/>
    </location>
    <ligand>
        <name>Mg(2+)</name>
        <dbReference type="ChEBI" id="CHEBI:18420"/>
    </ligand>
</feature>
<dbReference type="InterPro" id="IPR036412">
    <property type="entry name" value="HAD-like_sf"/>
</dbReference>
<proteinExistence type="inferred from homology"/>
<dbReference type="PIRSF" id="PIRSF000915">
    <property type="entry name" value="PGP-type_phosphatase"/>
    <property type="match status" value="1"/>
</dbReference>
<feature type="binding site" evidence="3">
    <location>
        <position position="222"/>
    </location>
    <ligand>
        <name>substrate</name>
    </ligand>
</feature>
<evidence type="ECO:0000313" key="5">
    <source>
        <dbReference type="Proteomes" id="UP000504634"/>
    </source>
</evidence>
<dbReference type="Gene3D" id="3.40.50.1000">
    <property type="entry name" value="HAD superfamily/HAD-like"/>
    <property type="match status" value="2"/>
</dbReference>
<dbReference type="Pfam" id="PF13242">
    <property type="entry name" value="Hydrolase_like"/>
    <property type="match status" value="1"/>
</dbReference>
<sequence>MAPCHILELSLKEQRRFIESFDMMISDCDGVVWLLAGWIPGAGDAVNALRRAGKTIKFVSNNSFRTDEQYSEKFKKIGARGVNIEDDVVHPVKTIVRYLKTHKPGQRVFSLMSLEANETLRKQGVEYESLQIKEHLTSATLVEHLTISKPVGAVLFDIHLDLSYVELAKAIRHLQLSDDCELIAGGSDVTMPLSENFNVAGFYDFLQHVSRYSNREPTLLGKPSHILGDMLKEMFNIKNSERCVFVGDMLVQDIQFGKSCGFQSLLVLSGGTTKQDMLKAPPEAQPDYYADSLADLVQLLQNMENGSA</sequence>
<dbReference type="InterPro" id="IPR006357">
    <property type="entry name" value="HAD-SF_hydro_IIA"/>
</dbReference>
<feature type="active site" description="Proton donor" evidence="2">
    <location>
        <position position="29"/>
    </location>
</feature>
<dbReference type="PANTHER" id="PTHR19288">
    <property type="entry name" value="4-NITROPHENYLPHOSPHATASE-RELATED"/>
    <property type="match status" value="1"/>
</dbReference>
<keyword evidence="4" id="KW-0479">Metal-binding</keyword>
<reference evidence="6" key="1">
    <citation type="submission" date="2025-08" db="UniProtKB">
        <authorList>
            <consortium name="RefSeq"/>
        </authorList>
    </citation>
    <scope>IDENTIFICATION</scope>
    <source>
        <strain evidence="6">11010-0011.00</strain>
        <tissue evidence="6">Whole body</tissue>
    </source>
</reference>
<evidence type="ECO:0000256" key="3">
    <source>
        <dbReference type="PIRSR" id="PIRSR000915-2"/>
    </source>
</evidence>
<dbReference type="GO" id="GO:0016791">
    <property type="term" value="F:phosphatase activity"/>
    <property type="evidence" value="ECO:0007669"/>
    <property type="project" value="TreeGrafter"/>
</dbReference>
<feature type="binding site" evidence="3">
    <location>
        <begin position="60"/>
        <end position="62"/>
    </location>
    <ligand>
        <name>substrate</name>
    </ligand>
</feature>
<organism evidence="5 6">
    <name type="scientific">Drosophila lebanonensis</name>
    <name type="common">Fruit fly</name>
    <name type="synonym">Scaptodrosophila lebanonensis</name>
    <dbReference type="NCBI Taxonomy" id="7225"/>
    <lineage>
        <taxon>Eukaryota</taxon>
        <taxon>Metazoa</taxon>
        <taxon>Ecdysozoa</taxon>
        <taxon>Arthropoda</taxon>
        <taxon>Hexapoda</taxon>
        <taxon>Insecta</taxon>
        <taxon>Pterygota</taxon>
        <taxon>Neoptera</taxon>
        <taxon>Endopterygota</taxon>
        <taxon>Diptera</taxon>
        <taxon>Brachycera</taxon>
        <taxon>Muscomorpha</taxon>
        <taxon>Ephydroidea</taxon>
        <taxon>Drosophilidae</taxon>
        <taxon>Scaptodrosophila</taxon>
    </lineage>
</organism>
<keyword evidence="4" id="KW-0460">Magnesium</keyword>
<evidence type="ECO:0000313" key="6">
    <source>
        <dbReference type="RefSeq" id="XP_030378557.1"/>
    </source>
</evidence>
<dbReference type="PANTHER" id="PTHR19288:SF4">
    <property type="entry name" value="RE04130P-RELATED"/>
    <property type="match status" value="1"/>
</dbReference>
<dbReference type="InterPro" id="IPR023214">
    <property type="entry name" value="HAD_sf"/>
</dbReference>
<dbReference type="RefSeq" id="XP_030378557.1">
    <property type="nucleotide sequence ID" value="XM_030522697.1"/>
</dbReference>
<feature type="binding site" evidence="4">
    <location>
        <position position="27"/>
    </location>
    <ligand>
        <name>Mg(2+)</name>
        <dbReference type="ChEBI" id="CHEBI:18420"/>
    </ligand>
</feature>
<evidence type="ECO:0000256" key="4">
    <source>
        <dbReference type="PIRSR" id="PIRSR000915-3"/>
    </source>
</evidence>
<dbReference type="SUPFAM" id="SSF56784">
    <property type="entry name" value="HAD-like"/>
    <property type="match status" value="1"/>
</dbReference>
<dbReference type="Pfam" id="PF13344">
    <property type="entry name" value="Hydrolase_6"/>
    <property type="match status" value="1"/>
</dbReference>
<evidence type="ECO:0000256" key="2">
    <source>
        <dbReference type="PIRSR" id="PIRSR000915-1"/>
    </source>
</evidence>
<gene>
    <name evidence="6" type="primary">LOC115627126</name>
</gene>
<dbReference type="CDD" id="cd07508">
    <property type="entry name" value="HAD_Pase_UmpH-like"/>
    <property type="match status" value="1"/>
</dbReference>
<evidence type="ECO:0000256" key="1">
    <source>
        <dbReference type="PIRNR" id="PIRNR000915"/>
    </source>
</evidence>
<dbReference type="GO" id="GO:0005737">
    <property type="term" value="C:cytoplasm"/>
    <property type="evidence" value="ECO:0007669"/>
    <property type="project" value="TreeGrafter"/>
</dbReference>
<dbReference type="Proteomes" id="UP000504634">
    <property type="component" value="Unplaced"/>
</dbReference>
<accession>A0A6J2TUH3</accession>